<dbReference type="SUPFAM" id="SSF51735">
    <property type="entry name" value="NAD(P)-binding Rossmann-fold domains"/>
    <property type="match status" value="1"/>
</dbReference>
<dbReference type="PANTHER" id="PTHR43580">
    <property type="entry name" value="OXIDOREDUCTASE GLYR1-RELATED"/>
    <property type="match status" value="1"/>
</dbReference>
<dbReference type="RefSeq" id="WP_147831785.1">
    <property type="nucleotide sequence ID" value="NZ_BPQG01000018.1"/>
</dbReference>
<gene>
    <name evidence="3" type="primary">ilvC_1</name>
    <name evidence="3" type="ORF">AFCDBAGC_1446</name>
</gene>
<protein>
    <submittedName>
        <fullName evidence="3">Ketol-acid reductoisomerase (NADP(+))</fullName>
    </submittedName>
</protein>
<dbReference type="SUPFAM" id="SSF48179">
    <property type="entry name" value="6-phosphogluconate dehydrogenase C-terminal domain-like"/>
    <property type="match status" value="1"/>
</dbReference>
<reference evidence="3 4" key="1">
    <citation type="journal article" date="2021" name="Front. Microbiol.">
        <title>Comprehensive Comparative Genomics and Phenotyping of Methylobacterium Species.</title>
        <authorList>
            <person name="Alessa O."/>
            <person name="Ogura Y."/>
            <person name="Fujitani Y."/>
            <person name="Takami H."/>
            <person name="Hayashi T."/>
            <person name="Sahin N."/>
            <person name="Tani A."/>
        </authorList>
    </citation>
    <scope>NUCLEOTIDE SEQUENCE [LARGE SCALE GENOMIC DNA]</scope>
    <source>
        <strain evidence="3 4">DSM 23679</strain>
    </source>
</reference>
<dbReference type="Gene3D" id="3.40.50.720">
    <property type="entry name" value="NAD(P)-binding Rossmann-like Domain"/>
    <property type="match status" value="1"/>
</dbReference>
<dbReference type="Pfam" id="PF03446">
    <property type="entry name" value="NAD_binding_2"/>
    <property type="match status" value="1"/>
</dbReference>
<evidence type="ECO:0000259" key="2">
    <source>
        <dbReference type="Pfam" id="PF09130"/>
    </source>
</evidence>
<dbReference type="Gene3D" id="1.10.1040.10">
    <property type="entry name" value="N-(1-d-carboxylethyl)-l-norvaline Dehydrogenase, domain 2"/>
    <property type="match status" value="1"/>
</dbReference>
<evidence type="ECO:0000313" key="4">
    <source>
        <dbReference type="Proteomes" id="UP001055117"/>
    </source>
</evidence>
<accession>A0ABQ4QFS6</accession>
<comment type="caution">
    <text evidence="3">The sequence shown here is derived from an EMBL/GenBank/DDBJ whole genome shotgun (WGS) entry which is preliminary data.</text>
</comment>
<dbReference type="EMBL" id="BPQG01000018">
    <property type="protein sequence ID" value="GJD43594.1"/>
    <property type="molecule type" value="Genomic_DNA"/>
</dbReference>
<feature type="domain" description="Phosphogluconate dehydrogenase NAD-binding putative C-terminal" evidence="2">
    <location>
        <begin position="189"/>
        <end position="257"/>
    </location>
</feature>
<dbReference type="InterPro" id="IPR006115">
    <property type="entry name" value="6PGDH_NADP-bd"/>
</dbReference>
<dbReference type="InterPro" id="IPR008927">
    <property type="entry name" value="6-PGluconate_DH-like_C_sf"/>
</dbReference>
<name>A0ABQ4QFS6_9HYPH</name>
<keyword evidence="4" id="KW-1185">Reference proteome</keyword>
<evidence type="ECO:0000313" key="3">
    <source>
        <dbReference type="EMBL" id="GJD43594.1"/>
    </source>
</evidence>
<proteinExistence type="predicted"/>
<dbReference type="InterPro" id="IPR013328">
    <property type="entry name" value="6PGD_dom2"/>
</dbReference>
<organism evidence="3 4">
    <name type="scientific">Methylobacterium cerastii</name>
    <dbReference type="NCBI Taxonomy" id="932741"/>
    <lineage>
        <taxon>Bacteria</taxon>
        <taxon>Pseudomonadati</taxon>
        <taxon>Pseudomonadota</taxon>
        <taxon>Alphaproteobacteria</taxon>
        <taxon>Hyphomicrobiales</taxon>
        <taxon>Methylobacteriaceae</taxon>
        <taxon>Methylobacterium</taxon>
    </lineage>
</organism>
<dbReference type="PANTHER" id="PTHR43580:SF2">
    <property type="entry name" value="CYTOKINE-LIKE NUCLEAR FACTOR N-PAC"/>
    <property type="match status" value="1"/>
</dbReference>
<sequence length="284" mass="28740">MQTIAVIAPGAMGSAVARRLAENGVRVLTSLTRRSAATRARAEDAGMTHAEDAEIVAADLILSIVPPADAAALVARLAPSLASVVKKPVYVDLNAVSPTTVHGIAATIAPSGAPFLDGAILGLPPKPGAKGPRIYVAGEDLAPLLALRECGLDMRACEGGVGAASGLKMAYAGINKGLRALAAIVVLGAERAGAGAALRAELAESEPELLARFAAGFPDMMPKAHRWVAEMHEIADFLAPDRAGGQVFAGAAEIFARLAASEGEADVVALLAFAEAAGGSSRTR</sequence>
<dbReference type="Proteomes" id="UP001055117">
    <property type="component" value="Unassembled WGS sequence"/>
</dbReference>
<evidence type="ECO:0000259" key="1">
    <source>
        <dbReference type="Pfam" id="PF03446"/>
    </source>
</evidence>
<dbReference type="InterPro" id="IPR051265">
    <property type="entry name" value="HIBADH-related_NP60_sf"/>
</dbReference>
<dbReference type="InterPro" id="IPR015814">
    <property type="entry name" value="Pgluconate_DH_NAD-bd_C"/>
</dbReference>
<dbReference type="Pfam" id="PF09130">
    <property type="entry name" value="DUF1932"/>
    <property type="match status" value="1"/>
</dbReference>
<dbReference type="InterPro" id="IPR036291">
    <property type="entry name" value="NAD(P)-bd_dom_sf"/>
</dbReference>
<feature type="domain" description="6-phosphogluconate dehydrogenase NADP-binding" evidence="1">
    <location>
        <begin position="3"/>
        <end position="123"/>
    </location>
</feature>